<keyword evidence="8" id="KW-0238">DNA-binding</keyword>
<evidence type="ECO:0000256" key="2">
    <source>
        <dbReference type="ARBA" id="ARBA00009687"/>
    </source>
</evidence>
<dbReference type="InterPro" id="IPR038718">
    <property type="entry name" value="SNF2-like_sf"/>
</dbReference>
<dbReference type="InterPro" id="IPR009057">
    <property type="entry name" value="Homeodomain-like_sf"/>
</dbReference>
<evidence type="ECO:0000259" key="13">
    <source>
        <dbReference type="PROSITE" id="PS51194"/>
    </source>
</evidence>
<feature type="region of interest" description="Disordered" evidence="11">
    <location>
        <begin position="24"/>
        <end position="59"/>
    </location>
</feature>
<dbReference type="SMART" id="SM00487">
    <property type="entry name" value="DEXDc"/>
    <property type="match status" value="1"/>
</dbReference>
<protein>
    <submittedName>
        <fullName evidence="15">Chromatin-remodelling complex atpase iswi2</fullName>
    </submittedName>
</protein>
<dbReference type="CDD" id="cd00167">
    <property type="entry name" value="SANT"/>
    <property type="match status" value="1"/>
</dbReference>
<dbReference type="PROSITE" id="PS51194">
    <property type="entry name" value="HELICASE_CTER"/>
    <property type="match status" value="1"/>
</dbReference>
<evidence type="ECO:0000256" key="1">
    <source>
        <dbReference type="ARBA" id="ARBA00004123"/>
    </source>
</evidence>
<dbReference type="Pfam" id="PF00271">
    <property type="entry name" value="Helicase_C"/>
    <property type="match status" value="1"/>
</dbReference>
<dbReference type="InterPro" id="IPR001650">
    <property type="entry name" value="Helicase_C-like"/>
</dbReference>
<keyword evidence="16" id="KW-1185">Reference proteome</keyword>
<sequence length="997" mass="117292">MSTSKDRLEELLLKAENYARIIFQKQSKPAGKQKQQGKDEGKSSKRKSKQKISKEIDDQNEELEAGNSIKLLEQPSMLKNGKLQPHQLDSLNWMITLYDLGLNGILADDMGLGKTIQAITMLVYLYQYKKIKGPHLIITPKSTISNWMKEFNHWAPFMRVVNLNPMMEFRNEIIQNQMQKDQFDVCVTTYEAVNICNSDLRKINWHYQIYDEAHKLKNSEGVVSINSRKLSCRNRLLMTGTPLQNNIQELWSLLNYLMPEIFSSSDDFCDWFNLDSQKKTEAKMDLESIQKLHKIMRPFLLRRTKKDLETQLPDKIEMNVKIPLTSMQLDLYEQLLKTTTIFNSKNTSTKTYYNLLMQLRKVCNHPYLFENVEPEGAEEYGEHIIENSGKMRFLDKLLKKVSQQKDQALVFSLFTSVLDIIEDFCILRGYKYCRLDGSTDLDTRETLIKEFVEPGSDVVVFLLSTKAGGLGLNLMTANHVVLYDSDWNPQVDLQAMDRAHRIGQKKKVYVYRLICSSTCEEKIIERQAIKLKLDQVIIQQGKAAAISNNLNKDEYEKILLHGAAMILQQKQQAHQQEEIDIELLIQDGEQRALQMKEDATQQAEKMKNCFDFSYNEIDYFSFQNQDYRNEKVKFQQLQMEEQQKKMQAMMEENKDGPTLGRTRRFVHMRDMTMIDTTIDYTEKQKKNKDKDFTQKVKKQSIGMMSKVHDFQFYDNIEELKEYMEIIKSKVDNYENVTNEELEVLKNMLNTGFHSWTLREYQKFIKAIRKYSIKDVQAIAQMIETKTVEEVQEYMNVFMLRFRELKEKDIVISQLQKSDLDQKILETIRDFDINKDYVLFMQENNYFNRNTYLAMIENAHNKMMIQNNKIKPQDLQLKIDHFFHSQTKQMVQEQLKYITIAIRAEDCLRGHMAFGNERKKMRDLIDKSKKFSQGFQEGISAKEKDLRKKDAQQEIKQESRQIKRVGAIDDNLKFGRRKRTAALFQTARDPSSQKMDTN</sequence>
<keyword evidence="7" id="KW-0156">Chromatin regulator</keyword>
<dbReference type="GO" id="GO:0005634">
    <property type="term" value="C:nucleus"/>
    <property type="evidence" value="ECO:0007669"/>
    <property type="project" value="UniProtKB-SubCell"/>
</dbReference>
<dbReference type="Pfam" id="PF00176">
    <property type="entry name" value="SNF2-rel_dom"/>
    <property type="match status" value="1"/>
</dbReference>
<evidence type="ECO:0000313" key="15">
    <source>
        <dbReference type="EMBL" id="CDW76777.1"/>
    </source>
</evidence>
<dbReference type="SMART" id="SM00490">
    <property type="entry name" value="HELICc"/>
    <property type="match status" value="1"/>
</dbReference>
<name>A0A078A3L8_STYLE</name>
<dbReference type="Gene3D" id="3.40.50.300">
    <property type="entry name" value="P-loop containing nucleotide triphosphate hydrolases"/>
    <property type="match status" value="1"/>
</dbReference>
<dbReference type="SMART" id="SM00717">
    <property type="entry name" value="SANT"/>
    <property type="match status" value="1"/>
</dbReference>
<keyword evidence="3" id="KW-0547">Nucleotide-binding</keyword>
<evidence type="ECO:0000259" key="14">
    <source>
        <dbReference type="PROSITE" id="PS51293"/>
    </source>
</evidence>
<dbReference type="EMBL" id="CCKQ01005528">
    <property type="protein sequence ID" value="CDW76777.1"/>
    <property type="molecule type" value="Genomic_DNA"/>
</dbReference>
<dbReference type="FunFam" id="3.40.50.10810:FF:000005">
    <property type="entry name" value="Photoperiod-independent early flowering 1"/>
    <property type="match status" value="1"/>
</dbReference>
<dbReference type="Gene3D" id="1.10.10.60">
    <property type="entry name" value="Homeodomain-like"/>
    <property type="match status" value="1"/>
</dbReference>
<evidence type="ECO:0000256" key="9">
    <source>
        <dbReference type="ARBA" id="ARBA00023242"/>
    </source>
</evidence>
<evidence type="ECO:0000256" key="8">
    <source>
        <dbReference type="ARBA" id="ARBA00023125"/>
    </source>
</evidence>
<dbReference type="PROSITE" id="PS51192">
    <property type="entry name" value="HELICASE_ATP_BIND_1"/>
    <property type="match status" value="1"/>
</dbReference>
<dbReference type="CDD" id="cd18793">
    <property type="entry name" value="SF2_C_SNF"/>
    <property type="match status" value="1"/>
</dbReference>
<dbReference type="Proteomes" id="UP000039865">
    <property type="component" value="Unassembled WGS sequence"/>
</dbReference>
<feature type="coiled-coil region" evidence="10">
    <location>
        <begin position="940"/>
        <end position="967"/>
    </location>
</feature>
<evidence type="ECO:0000256" key="3">
    <source>
        <dbReference type="ARBA" id="ARBA00022741"/>
    </source>
</evidence>
<dbReference type="OMA" id="GHARCES"/>
<keyword evidence="4" id="KW-0378">Hydrolase</keyword>
<dbReference type="GO" id="GO:0006325">
    <property type="term" value="P:chromatin organization"/>
    <property type="evidence" value="ECO:0007669"/>
    <property type="project" value="UniProtKB-KW"/>
</dbReference>
<dbReference type="InterPro" id="IPR001005">
    <property type="entry name" value="SANT/Myb"/>
</dbReference>
<evidence type="ECO:0000256" key="11">
    <source>
        <dbReference type="SAM" id="MobiDB-lite"/>
    </source>
</evidence>
<comment type="similarity">
    <text evidence="2">Belongs to the SNF2/RAD54 helicase family. ISWI subfamily.</text>
</comment>
<dbReference type="InterPro" id="IPR014001">
    <property type="entry name" value="Helicase_ATP-bd"/>
</dbReference>
<dbReference type="GO" id="GO:0005524">
    <property type="term" value="F:ATP binding"/>
    <property type="evidence" value="ECO:0007669"/>
    <property type="project" value="UniProtKB-KW"/>
</dbReference>
<evidence type="ECO:0000256" key="5">
    <source>
        <dbReference type="ARBA" id="ARBA00022806"/>
    </source>
</evidence>
<evidence type="ECO:0000259" key="12">
    <source>
        <dbReference type="PROSITE" id="PS51192"/>
    </source>
</evidence>
<evidence type="ECO:0000256" key="7">
    <source>
        <dbReference type="ARBA" id="ARBA00022853"/>
    </source>
</evidence>
<gene>
    <name evidence="15" type="primary">Contig16852.g17954</name>
    <name evidence="15" type="ORF">STYLEM_5740</name>
</gene>
<dbReference type="GO" id="GO:0016787">
    <property type="term" value="F:hydrolase activity"/>
    <property type="evidence" value="ECO:0007669"/>
    <property type="project" value="UniProtKB-KW"/>
</dbReference>
<dbReference type="GO" id="GO:0004386">
    <property type="term" value="F:helicase activity"/>
    <property type="evidence" value="ECO:0007669"/>
    <property type="project" value="UniProtKB-KW"/>
</dbReference>
<dbReference type="SUPFAM" id="SSF52540">
    <property type="entry name" value="P-loop containing nucleoside triphosphate hydrolases"/>
    <property type="match status" value="2"/>
</dbReference>
<comment type="subcellular location">
    <subcellularLocation>
        <location evidence="1">Nucleus</location>
    </subcellularLocation>
</comment>
<feature type="domain" description="Helicase ATP-binding" evidence="12">
    <location>
        <begin position="95"/>
        <end position="260"/>
    </location>
</feature>
<accession>A0A078A3L8</accession>
<dbReference type="PANTHER" id="PTHR10799">
    <property type="entry name" value="SNF2/RAD54 HELICASE FAMILY"/>
    <property type="match status" value="1"/>
</dbReference>
<dbReference type="OrthoDB" id="5857104at2759"/>
<organism evidence="15 16">
    <name type="scientific">Stylonychia lemnae</name>
    <name type="common">Ciliate</name>
    <dbReference type="NCBI Taxonomy" id="5949"/>
    <lineage>
        <taxon>Eukaryota</taxon>
        <taxon>Sar</taxon>
        <taxon>Alveolata</taxon>
        <taxon>Ciliophora</taxon>
        <taxon>Intramacronucleata</taxon>
        <taxon>Spirotrichea</taxon>
        <taxon>Stichotrichia</taxon>
        <taxon>Sporadotrichida</taxon>
        <taxon>Oxytrichidae</taxon>
        <taxon>Stylonychinae</taxon>
        <taxon>Stylonychia</taxon>
    </lineage>
</organism>
<dbReference type="InterPro" id="IPR049730">
    <property type="entry name" value="SNF2/RAD54-like_C"/>
</dbReference>
<keyword evidence="5" id="KW-0347">Helicase</keyword>
<dbReference type="InterPro" id="IPR017884">
    <property type="entry name" value="SANT_dom"/>
</dbReference>
<proteinExistence type="inferred from homology"/>
<keyword evidence="9" id="KW-0539">Nucleus</keyword>
<dbReference type="InterPro" id="IPR000330">
    <property type="entry name" value="SNF2_N"/>
</dbReference>
<dbReference type="InterPro" id="IPR027417">
    <property type="entry name" value="P-loop_NTPase"/>
</dbReference>
<keyword evidence="6" id="KW-0067">ATP-binding</keyword>
<dbReference type="GO" id="GO:0003677">
    <property type="term" value="F:DNA binding"/>
    <property type="evidence" value="ECO:0007669"/>
    <property type="project" value="UniProtKB-KW"/>
</dbReference>
<dbReference type="SUPFAM" id="SSF46689">
    <property type="entry name" value="Homeodomain-like"/>
    <property type="match status" value="1"/>
</dbReference>
<evidence type="ECO:0000256" key="6">
    <source>
        <dbReference type="ARBA" id="ARBA00022840"/>
    </source>
</evidence>
<feature type="domain" description="SANT" evidence="14">
    <location>
        <begin position="750"/>
        <end position="802"/>
    </location>
</feature>
<dbReference type="Gene3D" id="3.40.50.10810">
    <property type="entry name" value="Tandem AAA-ATPase domain"/>
    <property type="match status" value="1"/>
</dbReference>
<dbReference type="AlphaFoldDB" id="A0A078A3L8"/>
<dbReference type="InParanoid" id="A0A078A3L8"/>
<evidence type="ECO:0000313" key="16">
    <source>
        <dbReference type="Proteomes" id="UP000039865"/>
    </source>
</evidence>
<evidence type="ECO:0000256" key="4">
    <source>
        <dbReference type="ARBA" id="ARBA00022801"/>
    </source>
</evidence>
<evidence type="ECO:0000256" key="10">
    <source>
        <dbReference type="SAM" id="Coils"/>
    </source>
</evidence>
<reference evidence="15 16" key="1">
    <citation type="submission" date="2014-06" db="EMBL/GenBank/DDBJ databases">
        <authorList>
            <person name="Swart Estienne"/>
        </authorList>
    </citation>
    <scope>NUCLEOTIDE SEQUENCE [LARGE SCALE GENOMIC DNA]</scope>
    <source>
        <strain evidence="15 16">130c</strain>
    </source>
</reference>
<dbReference type="PROSITE" id="PS51293">
    <property type="entry name" value="SANT"/>
    <property type="match status" value="1"/>
</dbReference>
<keyword evidence="10" id="KW-0175">Coiled coil</keyword>
<feature type="domain" description="Helicase C-terminal" evidence="13">
    <location>
        <begin position="393"/>
        <end position="544"/>
    </location>
</feature>